<feature type="domain" description="CCHC-type" evidence="3">
    <location>
        <begin position="248"/>
        <end position="262"/>
    </location>
</feature>
<evidence type="ECO:0000313" key="5">
    <source>
        <dbReference type="Proteomes" id="UP000030764"/>
    </source>
</evidence>
<dbReference type="GO" id="GO:0019899">
    <property type="term" value="F:enzyme binding"/>
    <property type="evidence" value="ECO:0007669"/>
    <property type="project" value="UniProtKB-ARBA"/>
</dbReference>
<gene>
    <name evidence="4" type="ORF">M513_13718</name>
</gene>
<protein>
    <recommendedName>
        <fullName evidence="3">CCHC-type domain-containing protein</fullName>
    </recommendedName>
</protein>
<keyword evidence="1" id="KW-0863">Zinc-finger</keyword>
<reference evidence="4 5" key="1">
    <citation type="journal article" date="2014" name="Nat. Genet.">
        <title>Genome and transcriptome of the porcine whipworm Trichuris suis.</title>
        <authorList>
            <person name="Jex A.R."/>
            <person name="Nejsum P."/>
            <person name="Schwarz E.M."/>
            <person name="Hu L."/>
            <person name="Young N.D."/>
            <person name="Hall R.S."/>
            <person name="Korhonen P.K."/>
            <person name="Liao S."/>
            <person name="Thamsborg S."/>
            <person name="Xia J."/>
            <person name="Xu P."/>
            <person name="Wang S."/>
            <person name="Scheerlinck J.P."/>
            <person name="Hofmann A."/>
            <person name="Sternberg P.W."/>
            <person name="Wang J."/>
            <person name="Gasser R.B."/>
        </authorList>
    </citation>
    <scope>NUCLEOTIDE SEQUENCE [LARGE SCALE GENOMIC DNA]</scope>
    <source>
        <strain evidence="4">DCEP-RM93M</strain>
    </source>
</reference>
<dbReference type="SUPFAM" id="SSF57756">
    <property type="entry name" value="Retrovirus zinc finger-like domains"/>
    <property type="match status" value="1"/>
</dbReference>
<dbReference type="EMBL" id="KL363508">
    <property type="protein sequence ID" value="KFD45405.1"/>
    <property type="molecule type" value="Genomic_DNA"/>
</dbReference>
<dbReference type="Pfam" id="PF00098">
    <property type="entry name" value="zf-CCHC"/>
    <property type="match status" value="1"/>
</dbReference>
<dbReference type="GO" id="GO:0003676">
    <property type="term" value="F:nucleic acid binding"/>
    <property type="evidence" value="ECO:0007669"/>
    <property type="project" value="InterPro"/>
</dbReference>
<dbReference type="Gene3D" id="4.10.60.10">
    <property type="entry name" value="Zinc finger, CCHC-type"/>
    <property type="match status" value="1"/>
</dbReference>
<dbReference type="AlphaFoldDB" id="A0A085LKA9"/>
<dbReference type="PANTHER" id="PTHR46888">
    <property type="entry name" value="ZINC KNUCKLE DOMAINCONTAINING PROTEIN-RELATED"/>
    <property type="match status" value="1"/>
</dbReference>
<dbReference type="PANTHER" id="PTHR46888:SF1">
    <property type="entry name" value="RIBONUCLEASE H"/>
    <property type="match status" value="1"/>
</dbReference>
<proteinExistence type="predicted"/>
<evidence type="ECO:0000256" key="2">
    <source>
        <dbReference type="SAM" id="Coils"/>
    </source>
</evidence>
<evidence type="ECO:0000313" key="4">
    <source>
        <dbReference type="EMBL" id="KFD45405.1"/>
    </source>
</evidence>
<dbReference type="InterPro" id="IPR036875">
    <property type="entry name" value="Znf_CCHC_sf"/>
</dbReference>
<name>A0A085LKA9_9BILA</name>
<dbReference type="Proteomes" id="UP000030764">
    <property type="component" value="Unassembled WGS sequence"/>
</dbReference>
<accession>A0A085LKA9</accession>
<sequence length="480" mass="53219">MSGESPVATLVVGHVSLPPTFSDGDFKEWIKRFDRCCAANGWNEDVRSTKLPTFLEGTALLIYEELTDGQRLTYSEVKEALADRFPRPEEGKGNLAAFQQRVLLPNESVHAYAAQLRRLLKQAIPSLPTNEAELLLTNQFLHGLPAAERQLLRCFQDSLALPDLVKKAQELLASSTAAANCQRVDCVNAVEQVTAAAHANDVAAGHNRRIGQLEQQMALMNQQFERLLSNLEPARQRQGQRQTRRGPRCFRCGEYGHVQRDCAATPLRRRGTQRPSWAWTGTLQVGRNGGIPCAIRGSLGGYVTDIMLDTGSSVSLMRQDLFNRLLDNGWKQAWCIDYAQNCLRARSGEAVPLLTSAPTAETAEKRAAPTLAERHFSASAIVEADDELLDDCAVPDYDTENSFDLPSCSPNYVPIVRQFREQFSVRPGATNVTYHVIQTGDNPPVKVPPRRLPVHSGAKWSSNCRVWSNMASFVRVAVHD</sequence>
<organism evidence="4 5">
    <name type="scientific">Trichuris suis</name>
    <name type="common">pig whipworm</name>
    <dbReference type="NCBI Taxonomy" id="68888"/>
    <lineage>
        <taxon>Eukaryota</taxon>
        <taxon>Metazoa</taxon>
        <taxon>Ecdysozoa</taxon>
        <taxon>Nematoda</taxon>
        <taxon>Enoplea</taxon>
        <taxon>Dorylaimia</taxon>
        <taxon>Trichinellida</taxon>
        <taxon>Trichuridae</taxon>
        <taxon>Trichuris</taxon>
    </lineage>
</organism>
<feature type="coiled-coil region" evidence="2">
    <location>
        <begin position="203"/>
        <end position="230"/>
    </location>
</feature>
<keyword evidence="2" id="KW-0175">Coiled coil</keyword>
<keyword evidence="1" id="KW-0862">Zinc</keyword>
<keyword evidence="5" id="KW-1185">Reference proteome</keyword>
<dbReference type="SMART" id="SM00343">
    <property type="entry name" value="ZnF_C2HC"/>
    <property type="match status" value="1"/>
</dbReference>
<dbReference type="GO" id="GO:0008270">
    <property type="term" value="F:zinc ion binding"/>
    <property type="evidence" value="ECO:0007669"/>
    <property type="project" value="UniProtKB-KW"/>
</dbReference>
<keyword evidence="1" id="KW-0479">Metal-binding</keyword>
<evidence type="ECO:0000259" key="3">
    <source>
        <dbReference type="PROSITE" id="PS50158"/>
    </source>
</evidence>
<dbReference type="PROSITE" id="PS50158">
    <property type="entry name" value="ZF_CCHC"/>
    <property type="match status" value="1"/>
</dbReference>
<dbReference type="InterPro" id="IPR001878">
    <property type="entry name" value="Znf_CCHC"/>
</dbReference>
<evidence type="ECO:0000256" key="1">
    <source>
        <dbReference type="PROSITE-ProRule" id="PRU00047"/>
    </source>
</evidence>